<reference evidence="2" key="1">
    <citation type="submission" date="2023-02" db="EMBL/GenBank/DDBJ databases">
        <title>Actinokineospora globicatena NBRC 15670.</title>
        <authorList>
            <person name="Ichikawa N."/>
            <person name="Sato H."/>
            <person name="Tonouchi N."/>
        </authorList>
    </citation>
    <scope>NUCLEOTIDE SEQUENCE</scope>
    <source>
        <strain evidence="2">NBRC 15670</strain>
    </source>
</reference>
<evidence type="ECO:0000313" key="2">
    <source>
        <dbReference type="EMBL" id="GLW90996.1"/>
    </source>
</evidence>
<keyword evidence="3" id="KW-1185">Reference proteome</keyword>
<dbReference type="EMBL" id="BSSD01000002">
    <property type="protein sequence ID" value="GLW90996.1"/>
    <property type="molecule type" value="Genomic_DNA"/>
</dbReference>
<proteinExistence type="predicted"/>
<dbReference type="AlphaFoldDB" id="A0A9W6V9F9"/>
<dbReference type="Pfam" id="PF25535">
    <property type="entry name" value="DUF7919"/>
    <property type="match status" value="1"/>
</dbReference>
<sequence>MPFLPDLTSRMHGGAVTVGWLGTEQPYPQGPPDQELAQALLRLASTHRVRQTRGSHQCPFCTASFNDLGLGSAEIQVKASDGTVYAAPDLIAHYVAEHGYQPPAGFVAAVLAAAE</sequence>
<accession>A0A9W6V9F9</accession>
<feature type="domain" description="DUF7919" evidence="1">
    <location>
        <begin position="14"/>
        <end position="111"/>
    </location>
</feature>
<gene>
    <name evidence="2" type="ORF">Aglo03_18120</name>
</gene>
<name>A0A9W6V9F9_9PSEU</name>
<dbReference type="Proteomes" id="UP001165042">
    <property type="component" value="Unassembled WGS sequence"/>
</dbReference>
<evidence type="ECO:0000313" key="3">
    <source>
        <dbReference type="Proteomes" id="UP001165042"/>
    </source>
</evidence>
<organism evidence="2 3">
    <name type="scientific">Actinokineospora globicatena</name>
    <dbReference type="NCBI Taxonomy" id="103729"/>
    <lineage>
        <taxon>Bacteria</taxon>
        <taxon>Bacillati</taxon>
        <taxon>Actinomycetota</taxon>
        <taxon>Actinomycetes</taxon>
        <taxon>Pseudonocardiales</taxon>
        <taxon>Pseudonocardiaceae</taxon>
        <taxon>Actinokineospora</taxon>
    </lineage>
</organism>
<comment type="caution">
    <text evidence="2">The sequence shown here is derived from an EMBL/GenBank/DDBJ whole genome shotgun (WGS) entry which is preliminary data.</text>
</comment>
<protein>
    <recommendedName>
        <fullName evidence="1">DUF7919 domain-containing protein</fullName>
    </recommendedName>
</protein>
<dbReference type="InterPro" id="IPR057679">
    <property type="entry name" value="DUF7919"/>
</dbReference>
<evidence type="ECO:0000259" key="1">
    <source>
        <dbReference type="Pfam" id="PF25535"/>
    </source>
</evidence>